<feature type="transmembrane region" description="Helical" evidence="1">
    <location>
        <begin position="34"/>
        <end position="60"/>
    </location>
</feature>
<name>A0A1X2IUC5_9FUNG</name>
<dbReference type="EMBL" id="MCGE01000004">
    <property type="protein sequence ID" value="ORZ22384.1"/>
    <property type="molecule type" value="Genomic_DNA"/>
</dbReference>
<dbReference type="Proteomes" id="UP000193560">
    <property type="component" value="Unassembled WGS sequence"/>
</dbReference>
<evidence type="ECO:0000256" key="1">
    <source>
        <dbReference type="SAM" id="Phobius"/>
    </source>
</evidence>
<dbReference type="AlphaFoldDB" id="A0A1X2IUC5"/>
<keyword evidence="1" id="KW-0812">Transmembrane</keyword>
<evidence type="ECO:0000313" key="2">
    <source>
        <dbReference type="EMBL" id="ORZ22384.1"/>
    </source>
</evidence>
<keyword evidence="1" id="KW-0472">Membrane</keyword>
<sequence length="61" mass="7328">MNSTTFFFFCLCPTNHKAAPYTKNEFKNDRLKCLVYLLSLLYIYIHFPYSNPIVYVSFLFE</sequence>
<reference evidence="2 3" key="1">
    <citation type="submission" date="2016-07" db="EMBL/GenBank/DDBJ databases">
        <title>Pervasive Adenine N6-methylation of Active Genes in Fungi.</title>
        <authorList>
            <consortium name="DOE Joint Genome Institute"/>
            <person name="Mondo S.J."/>
            <person name="Dannebaum R.O."/>
            <person name="Kuo R.C."/>
            <person name="Labutti K."/>
            <person name="Haridas S."/>
            <person name="Kuo A."/>
            <person name="Salamov A."/>
            <person name="Ahrendt S.R."/>
            <person name="Lipzen A."/>
            <person name="Sullivan W."/>
            <person name="Andreopoulos W.B."/>
            <person name="Clum A."/>
            <person name="Lindquist E."/>
            <person name="Daum C."/>
            <person name="Ramamoorthy G.K."/>
            <person name="Gryganskyi A."/>
            <person name="Culley D."/>
            <person name="Magnuson J.K."/>
            <person name="James T.Y."/>
            <person name="O'Malley M.A."/>
            <person name="Stajich J.E."/>
            <person name="Spatafora J.W."/>
            <person name="Visel A."/>
            <person name="Grigoriev I.V."/>
        </authorList>
    </citation>
    <scope>NUCLEOTIDE SEQUENCE [LARGE SCALE GENOMIC DNA]</scope>
    <source>
        <strain evidence="2 3">NRRL 1336</strain>
    </source>
</reference>
<keyword evidence="1" id="KW-1133">Transmembrane helix</keyword>
<accession>A0A1X2IUC5</accession>
<proteinExistence type="predicted"/>
<protein>
    <submittedName>
        <fullName evidence="2">Uncharacterized protein</fullName>
    </submittedName>
</protein>
<gene>
    <name evidence="2" type="ORF">BCR42DRAFT_406077</name>
</gene>
<organism evidence="2 3">
    <name type="scientific">Absidia repens</name>
    <dbReference type="NCBI Taxonomy" id="90262"/>
    <lineage>
        <taxon>Eukaryota</taxon>
        <taxon>Fungi</taxon>
        <taxon>Fungi incertae sedis</taxon>
        <taxon>Mucoromycota</taxon>
        <taxon>Mucoromycotina</taxon>
        <taxon>Mucoromycetes</taxon>
        <taxon>Mucorales</taxon>
        <taxon>Cunninghamellaceae</taxon>
        <taxon>Absidia</taxon>
    </lineage>
</organism>
<comment type="caution">
    <text evidence="2">The sequence shown here is derived from an EMBL/GenBank/DDBJ whole genome shotgun (WGS) entry which is preliminary data.</text>
</comment>
<evidence type="ECO:0000313" key="3">
    <source>
        <dbReference type="Proteomes" id="UP000193560"/>
    </source>
</evidence>
<keyword evidence="3" id="KW-1185">Reference proteome</keyword>